<dbReference type="InterPro" id="IPR023535">
    <property type="entry name" value="TC-AMP_synthase"/>
</dbReference>
<evidence type="ECO:0000256" key="3">
    <source>
        <dbReference type="ARBA" id="ARBA00022679"/>
    </source>
</evidence>
<gene>
    <name evidence="9" type="primary">tsaC</name>
    <name evidence="11" type="ORF">EDC45_1850</name>
</gene>
<dbReference type="Proteomes" id="UP000295657">
    <property type="component" value="Unassembled WGS sequence"/>
</dbReference>
<organism evidence="11 12">
    <name type="scientific">Mesocricetibacter intestinalis</name>
    <dbReference type="NCBI Taxonomy" id="1521930"/>
    <lineage>
        <taxon>Bacteria</taxon>
        <taxon>Pseudomonadati</taxon>
        <taxon>Pseudomonadota</taxon>
        <taxon>Gammaproteobacteria</taxon>
        <taxon>Pasteurellales</taxon>
        <taxon>Pasteurellaceae</taxon>
        <taxon>Mesocricetibacter</taxon>
    </lineage>
</organism>
<protein>
    <recommendedName>
        <fullName evidence="9">Threonylcarbamoyl-AMP synthase</fullName>
        <shortName evidence="9">TC-AMP synthase</shortName>
        <ecNumber evidence="9">2.7.7.87</ecNumber>
    </recommendedName>
    <alternativeName>
        <fullName evidence="9">L-threonylcarbamoyladenylate synthase</fullName>
    </alternativeName>
    <alternativeName>
        <fullName evidence="9">t(6)A37 threonylcarbamoyladenosine biosynthesis protein TsaC</fullName>
    </alternativeName>
    <alternativeName>
        <fullName evidence="9">tRNA threonylcarbamoyladenosine biosynthesis protein TsaC</fullName>
    </alternativeName>
</protein>
<keyword evidence="7 9" id="KW-0067">ATP-binding</keyword>
<evidence type="ECO:0000256" key="6">
    <source>
        <dbReference type="ARBA" id="ARBA00022741"/>
    </source>
</evidence>
<evidence type="ECO:0000259" key="10">
    <source>
        <dbReference type="PROSITE" id="PS51163"/>
    </source>
</evidence>
<evidence type="ECO:0000256" key="4">
    <source>
        <dbReference type="ARBA" id="ARBA00022694"/>
    </source>
</evidence>
<keyword evidence="5 9" id="KW-0548">Nucleotidyltransferase</keyword>
<dbReference type="PANTHER" id="PTHR17490">
    <property type="entry name" value="SUA5"/>
    <property type="match status" value="1"/>
</dbReference>
<dbReference type="Gene3D" id="3.90.870.10">
    <property type="entry name" value="DHBP synthase"/>
    <property type="match status" value="1"/>
</dbReference>
<evidence type="ECO:0000256" key="9">
    <source>
        <dbReference type="HAMAP-Rule" id="MF_01852"/>
    </source>
</evidence>
<dbReference type="EC" id="2.7.7.87" evidence="9"/>
<dbReference type="PANTHER" id="PTHR17490:SF18">
    <property type="entry name" value="THREONYLCARBAMOYL-AMP SYNTHASE"/>
    <property type="match status" value="1"/>
</dbReference>
<dbReference type="GO" id="GO:0006450">
    <property type="term" value="P:regulation of translational fidelity"/>
    <property type="evidence" value="ECO:0007669"/>
    <property type="project" value="TreeGrafter"/>
</dbReference>
<accession>A0A4R6V6V4</accession>
<dbReference type="EMBL" id="SNYQ01000009">
    <property type="protein sequence ID" value="TDQ56640.1"/>
    <property type="molecule type" value="Genomic_DNA"/>
</dbReference>
<dbReference type="InterPro" id="IPR017945">
    <property type="entry name" value="DHBP_synth_RibB-like_a/b_dom"/>
</dbReference>
<dbReference type="GO" id="GO:0000049">
    <property type="term" value="F:tRNA binding"/>
    <property type="evidence" value="ECO:0007669"/>
    <property type="project" value="TreeGrafter"/>
</dbReference>
<name>A0A4R6V6V4_9PAST</name>
<dbReference type="GO" id="GO:0005524">
    <property type="term" value="F:ATP binding"/>
    <property type="evidence" value="ECO:0007669"/>
    <property type="project" value="UniProtKB-UniRule"/>
</dbReference>
<keyword evidence="4 9" id="KW-0819">tRNA processing</keyword>
<dbReference type="AlphaFoldDB" id="A0A4R6V6V4"/>
<evidence type="ECO:0000256" key="5">
    <source>
        <dbReference type="ARBA" id="ARBA00022695"/>
    </source>
</evidence>
<keyword evidence="2 9" id="KW-0963">Cytoplasm</keyword>
<keyword evidence="3 9" id="KW-0808">Transferase</keyword>
<evidence type="ECO:0000256" key="8">
    <source>
        <dbReference type="ARBA" id="ARBA00048366"/>
    </source>
</evidence>
<proteinExistence type="inferred from homology"/>
<keyword evidence="12" id="KW-1185">Reference proteome</keyword>
<dbReference type="OrthoDB" id="9814580at2"/>
<evidence type="ECO:0000313" key="12">
    <source>
        <dbReference type="Proteomes" id="UP000295657"/>
    </source>
</evidence>
<dbReference type="FunFam" id="3.90.870.10:FF:000004">
    <property type="entry name" value="Threonylcarbamoyl-AMP synthase"/>
    <property type="match status" value="1"/>
</dbReference>
<comment type="function">
    <text evidence="9">Required for the formation of a threonylcarbamoyl group on adenosine at position 37 (t(6)A37) in tRNAs that read codons beginning with adenine. Catalyzes the conversion of L-threonine, HCO(3)(-)/CO(2) and ATP to give threonylcarbamoyl-AMP (TC-AMP) as the acyladenylate intermediate, with the release of diphosphate.</text>
</comment>
<reference evidence="11 12" key="1">
    <citation type="submission" date="2019-03" db="EMBL/GenBank/DDBJ databases">
        <title>Genomic Encyclopedia of Type Strains, Phase IV (KMG-IV): sequencing the most valuable type-strain genomes for metagenomic binning, comparative biology and taxonomic classification.</title>
        <authorList>
            <person name="Goeker M."/>
        </authorList>
    </citation>
    <scope>NUCLEOTIDE SEQUENCE [LARGE SCALE GENOMIC DNA]</scope>
    <source>
        <strain evidence="11 12">DSM 28403</strain>
    </source>
</reference>
<evidence type="ECO:0000256" key="1">
    <source>
        <dbReference type="ARBA" id="ARBA00004496"/>
    </source>
</evidence>
<dbReference type="GO" id="GO:0003725">
    <property type="term" value="F:double-stranded RNA binding"/>
    <property type="evidence" value="ECO:0007669"/>
    <property type="project" value="InterPro"/>
</dbReference>
<dbReference type="InterPro" id="IPR050156">
    <property type="entry name" value="TC-AMP_synthase_SUA5"/>
</dbReference>
<dbReference type="Pfam" id="PF01300">
    <property type="entry name" value="Sua5_yciO_yrdC"/>
    <property type="match status" value="1"/>
</dbReference>
<dbReference type="GO" id="GO:0061710">
    <property type="term" value="F:L-threonylcarbamoyladenylate synthase"/>
    <property type="evidence" value="ECO:0007669"/>
    <property type="project" value="UniProtKB-EC"/>
</dbReference>
<keyword evidence="6 9" id="KW-0547">Nucleotide-binding</keyword>
<dbReference type="PROSITE" id="PS51163">
    <property type="entry name" value="YRDC"/>
    <property type="match status" value="1"/>
</dbReference>
<comment type="subcellular location">
    <subcellularLocation>
        <location evidence="1 9">Cytoplasm</location>
    </subcellularLocation>
</comment>
<sequence>MNINQLVELLHQGRVIAYPTEAVFGLGCDPNNQSAVEKLLVLKQRAPQKGLILVAPDIRFLRPFIDERPLQEIHWQRLQQEYAHPTTWVMPAKTSTPKLLTGSFDTIAVRLCTHPAVRLLCESSGTALTSTSANLSGRPPCKSAAEVYRQFGPNFPVLDMPLGTADKPSEIRDIFSCKVFRQG</sequence>
<evidence type="ECO:0000256" key="2">
    <source>
        <dbReference type="ARBA" id="ARBA00022490"/>
    </source>
</evidence>
<comment type="similarity">
    <text evidence="9">Belongs to the SUA5 family. TsaC subfamily.</text>
</comment>
<feature type="domain" description="YrdC-like" evidence="10">
    <location>
        <begin position="1"/>
        <end position="183"/>
    </location>
</feature>
<dbReference type="HAMAP" id="MF_01852">
    <property type="entry name" value="TsaC"/>
    <property type="match status" value="1"/>
</dbReference>
<evidence type="ECO:0000313" key="11">
    <source>
        <dbReference type="EMBL" id="TDQ56640.1"/>
    </source>
</evidence>
<comment type="catalytic activity">
    <reaction evidence="8 9">
        <text>L-threonine + hydrogencarbonate + ATP = L-threonylcarbamoyladenylate + diphosphate + H2O</text>
        <dbReference type="Rhea" id="RHEA:36407"/>
        <dbReference type="ChEBI" id="CHEBI:15377"/>
        <dbReference type="ChEBI" id="CHEBI:17544"/>
        <dbReference type="ChEBI" id="CHEBI:30616"/>
        <dbReference type="ChEBI" id="CHEBI:33019"/>
        <dbReference type="ChEBI" id="CHEBI:57926"/>
        <dbReference type="ChEBI" id="CHEBI:73682"/>
        <dbReference type="EC" id="2.7.7.87"/>
    </reaction>
</comment>
<dbReference type="RefSeq" id="WP_133545675.1">
    <property type="nucleotide sequence ID" value="NZ_SNYQ01000009.1"/>
</dbReference>
<evidence type="ECO:0000256" key="7">
    <source>
        <dbReference type="ARBA" id="ARBA00022840"/>
    </source>
</evidence>
<dbReference type="InterPro" id="IPR006070">
    <property type="entry name" value="Sua5-like_dom"/>
</dbReference>
<dbReference type="GO" id="GO:0005737">
    <property type="term" value="C:cytoplasm"/>
    <property type="evidence" value="ECO:0007669"/>
    <property type="project" value="UniProtKB-SubCell"/>
</dbReference>
<comment type="caution">
    <text evidence="11">The sequence shown here is derived from an EMBL/GenBank/DDBJ whole genome shotgun (WGS) entry which is preliminary data.</text>
</comment>
<dbReference type="GO" id="GO:0002949">
    <property type="term" value="P:tRNA threonylcarbamoyladenosine modification"/>
    <property type="evidence" value="ECO:0007669"/>
    <property type="project" value="UniProtKB-UniRule"/>
</dbReference>
<dbReference type="SUPFAM" id="SSF55821">
    <property type="entry name" value="YrdC/RibB"/>
    <property type="match status" value="1"/>
</dbReference>